<proteinExistence type="predicted"/>
<feature type="transmembrane region" description="Helical" evidence="1">
    <location>
        <begin position="22"/>
        <end position="42"/>
    </location>
</feature>
<keyword evidence="1" id="KW-1133">Transmembrane helix</keyword>
<name>A0A7C9NZA1_9PROT</name>
<reference evidence="2 3" key="1">
    <citation type="submission" date="2019-09" db="EMBL/GenBank/DDBJ databases">
        <title>H2 Metabolism Revealed by Metagenomic Analysis in Subglacial Sediment of East Antarctica.</title>
        <authorList>
            <person name="Yang Z."/>
            <person name="Zhang Y."/>
            <person name="Lv Y."/>
            <person name="Yan W."/>
            <person name="Xiao X."/>
            <person name="Sun B."/>
            <person name="Ma H."/>
        </authorList>
    </citation>
    <scope>NUCLEOTIDE SEQUENCE [LARGE SCALE GENOMIC DNA]</scope>
    <source>
        <strain evidence="2">Bin2_2</strain>
    </source>
</reference>
<protein>
    <submittedName>
        <fullName evidence="2">Uncharacterized protein</fullName>
    </submittedName>
</protein>
<gene>
    <name evidence="2" type="ORF">GZ085_05405</name>
</gene>
<evidence type="ECO:0000313" key="2">
    <source>
        <dbReference type="EMBL" id="NDP47824.1"/>
    </source>
</evidence>
<keyword evidence="1" id="KW-0472">Membrane</keyword>
<evidence type="ECO:0000313" key="3">
    <source>
        <dbReference type="Proteomes" id="UP000483432"/>
    </source>
</evidence>
<sequence length="66" mass="7413">MESNNPFPDHDGTDTRLHRTPAIAWLTLLITLTLTALAWHLVNKGVEATAQADFKNYVDRTHDAVQ</sequence>
<organism evidence="2 3">
    <name type="scientific">Sulfuriferula multivorans</name>
    <dbReference type="NCBI Taxonomy" id="1559896"/>
    <lineage>
        <taxon>Bacteria</taxon>
        <taxon>Pseudomonadati</taxon>
        <taxon>Pseudomonadota</taxon>
        <taxon>Betaproteobacteria</taxon>
        <taxon>Nitrosomonadales</taxon>
        <taxon>Sulfuricellaceae</taxon>
        <taxon>Sulfuriferula</taxon>
    </lineage>
</organism>
<accession>A0A7C9NZA1</accession>
<dbReference type="Proteomes" id="UP000483432">
    <property type="component" value="Unassembled WGS sequence"/>
</dbReference>
<comment type="caution">
    <text evidence="2">The sequence shown here is derived from an EMBL/GenBank/DDBJ whole genome shotgun (WGS) entry which is preliminary data.</text>
</comment>
<dbReference type="EMBL" id="JAAFGW010000059">
    <property type="protein sequence ID" value="NDP47824.1"/>
    <property type="molecule type" value="Genomic_DNA"/>
</dbReference>
<dbReference type="AlphaFoldDB" id="A0A7C9NZA1"/>
<keyword evidence="1" id="KW-0812">Transmembrane</keyword>
<evidence type="ECO:0000256" key="1">
    <source>
        <dbReference type="SAM" id="Phobius"/>
    </source>
</evidence>